<organism evidence="5 6">
    <name type="scientific">Paenibacillus agaridevorans</name>
    <dbReference type="NCBI Taxonomy" id="171404"/>
    <lineage>
        <taxon>Bacteria</taxon>
        <taxon>Bacillati</taxon>
        <taxon>Bacillota</taxon>
        <taxon>Bacilli</taxon>
        <taxon>Bacillales</taxon>
        <taxon>Paenibacillaceae</taxon>
        <taxon>Paenibacillus</taxon>
    </lineage>
</organism>
<dbReference type="InterPro" id="IPR009057">
    <property type="entry name" value="Homeodomain-like_sf"/>
</dbReference>
<dbReference type="PANTHER" id="PTHR43280">
    <property type="entry name" value="ARAC-FAMILY TRANSCRIPTIONAL REGULATOR"/>
    <property type="match status" value="1"/>
</dbReference>
<comment type="caution">
    <text evidence="5">The sequence shown here is derived from an EMBL/GenBank/DDBJ whole genome shotgun (WGS) entry which is preliminary data.</text>
</comment>
<dbReference type="PROSITE" id="PS00041">
    <property type="entry name" value="HTH_ARAC_FAMILY_1"/>
    <property type="match status" value="1"/>
</dbReference>
<dbReference type="PROSITE" id="PS01124">
    <property type="entry name" value="HTH_ARAC_FAMILY_2"/>
    <property type="match status" value="1"/>
</dbReference>
<accession>A0A2R5F4A1</accession>
<name>A0A2R5F4A1_9BACL</name>
<keyword evidence="3" id="KW-0804">Transcription</keyword>
<sequence length="260" mass="30630">MIELLAVCLDDMNPDWHIEEKPTLTDMLILIVHGRAIYGLNGETVELNKGDMLFIPQGMMRSGVNAPEGPHQKYSFHYKPYNPGQFPFDSARTYRKVRTRNLDLMKTRFAALEHHWFRRLPHGELISTGIAIELLGYYSRELAEEKIASVKLRLMQEVQDYIRKHYREPIRIEDLSNHINRAPNYITQTFKVVTGMTPIAYMHQVRIYAARDLILDSRMTIGEVAEYLGYSDQAYFNRMFKRIMSYPPSFVHREMKRWEP</sequence>
<dbReference type="InterPro" id="IPR014710">
    <property type="entry name" value="RmlC-like_jellyroll"/>
</dbReference>
<gene>
    <name evidence="5" type="ORF">PAT3040_06240</name>
</gene>
<evidence type="ECO:0000313" key="5">
    <source>
        <dbReference type="EMBL" id="GBG11423.1"/>
    </source>
</evidence>
<dbReference type="InterPro" id="IPR018060">
    <property type="entry name" value="HTH_AraC"/>
</dbReference>
<dbReference type="EMBL" id="BDQX01000398">
    <property type="protein sequence ID" value="GBG11423.1"/>
    <property type="molecule type" value="Genomic_DNA"/>
</dbReference>
<dbReference type="InterPro" id="IPR003313">
    <property type="entry name" value="AraC-bd"/>
</dbReference>
<keyword evidence="1" id="KW-0805">Transcription regulation</keyword>
<proteinExistence type="predicted"/>
<evidence type="ECO:0000256" key="3">
    <source>
        <dbReference type="ARBA" id="ARBA00023163"/>
    </source>
</evidence>
<dbReference type="AlphaFoldDB" id="A0A2R5F4A1"/>
<evidence type="ECO:0000256" key="2">
    <source>
        <dbReference type="ARBA" id="ARBA00023125"/>
    </source>
</evidence>
<dbReference type="SUPFAM" id="SSF46689">
    <property type="entry name" value="Homeodomain-like"/>
    <property type="match status" value="2"/>
</dbReference>
<dbReference type="GO" id="GO:0003700">
    <property type="term" value="F:DNA-binding transcription factor activity"/>
    <property type="evidence" value="ECO:0007669"/>
    <property type="project" value="InterPro"/>
</dbReference>
<dbReference type="Pfam" id="PF12833">
    <property type="entry name" value="HTH_18"/>
    <property type="match status" value="1"/>
</dbReference>
<dbReference type="GO" id="GO:0043565">
    <property type="term" value="F:sequence-specific DNA binding"/>
    <property type="evidence" value="ECO:0007669"/>
    <property type="project" value="InterPro"/>
</dbReference>
<dbReference type="RefSeq" id="WP_108995719.1">
    <property type="nucleotide sequence ID" value="NZ_BDQX01000398.1"/>
</dbReference>
<evidence type="ECO:0000256" key="1">
    <source>
        <dbReference type="ARBA" id="ARBA00023015"/>
    </source>
</evidence>
<dbReference type="Gene3D" id="2.60.120.10">
    <property type="entry name" value="Jelly Rolls"/>
    <property type="match status" value="1"/>
</dbReference>
<dbReference type="SUPFAM" id="SSF51215">
    <property type="entry name" value="Regulatory protein AraC"/>
    <property type="match status" value="1"/>
</dbReference>
<dbReference type="Proteomes" id="UP000245202">
    <property type="component" value="Unassembled WGS sequence"/>
</dbReference>
<dbReference type="InterPro" id="IPR018062">
    <property type="entry name" value="HTH_AraC-typ_CS"/>
</dbReference>
<reference evidence="5 6" key="1">
    <citation type="submission" date="2017-08" db="EMBL/GenBank/DDBJ databases">
        <title>Substantial Increase in Enzyme Production by Combined Drug-Resistance Mutations in Paenibacillus agaridevorans.</title>
        <authorList>
            <person name="Tanaka Y."/>
            <person name="Funane K."/>
            <person name="Hosaka T."/>
            <person name="Shiwa Y."/>
            <person name="Fujita N."/>
            <person name="Miyazaki T."/>
            <person name="Yoshikawa H."/>
            <person name="Murakami K."/>
            <person name="Kasahara K."/>
            <person name="Inaoka T."/>
            <person name="Hiraga Y."/>
            <person name="Ochi K."/>
        </authorList>
    </citation>
    <scope>NUCLEOTIDE SEQUENCE [LARGE SCALE GENOMIC DNA]</scope>
    <source>
        <strain evidence="5 6">T-3040</strain>
    </source>
</reference>
<keyword evidence="2" id="KW-0238">DNA-binding</keyword>
<dbReference type="InterPro" id="IPR037923">
    <property type="entry name" value="HTH-like"/>
</dbReference>
<dbReference type="SMART" id="SM00342">
    <property type="entry name" value="HTH_ARAC"/>
    <property type="match status" value="1"/>
</dbReference>
<keyword evidence="6" id="KW-1185">Reference proteome</keyword>
<evidence type="ECO:0000313" key="6">
    <source>
        <dbReference type="Proteomes" id="UP000245202"/>
    </source>
</evidence>
<dbReference type="PANTHER" id="PTHR43280:SF2">
    <property type="entry name" value="HTH-TYPE TRANSCRIPTIONAL REGULATOR EXSA"/>
    <property type="match status" value="1"/>
</dbReference>
<protein>
    <recommendedName>
        <fullName evidence="4">HTH araC/xylS-type domain-containing protein</fullName>
    </recommendedName>
</protein>
<dbReference type="Pfam" id="PF02311">
    <property type="entry name" value="AraC_binding"/>
    <property type="match status" value="1"/>
</dbReference>
<feature type="domain" description="HTH araC/xylS-type" evidence="4">
    <location>
        <begin position="156"/>
        <end position="254"/>
    </location>
</feature>
<dbReference type="Gene3D" id="1.10.10.60">
    <property type="entry name" value="Homeodomain-like"/>
    <property type="match status" value="2"/>
</dbReference>
<evidence type="ECO:0000259" key="4">
    <source>
        <dbReference type="PROSITE" id="PS01124"/>
    </source>
</evidence>